<sequence length="134" mass="15070">MSFIKNIPLRPHHGMCLAYFKGEGYSNGFSAHMQEMLDIFQKGAKIQLHADTDEICSACPNNEKGCCSSFSLVDAYDNAVLELCGLENGQIMEFDDFTDVVQKKILASGKRKEICGNCQWNSICESQKSRWEKC</sequence>
<proteinExistence type="predicted"/>
<dbReference type="EMBL" id="CYZA01000023">
    <property type="protein sequence ID" value="CUO44178.1"/>
    <property type="molecule type" value="Genomic_DNA"/>
</dbReference>
<dbReference type="Proteomes" id="UP000095447">
    <property type="component" value="Unassembled WGS sequence"/>
</dbReference>
<dbReference type="Pfam" id="PF06935">
    <property type="entry name" value="DUF1284"/>
    <property type="match status" value="1"/>
</dbReference>
<dbReference type="RefSeq" id="WP_055054096.1">
    <property type="nucleotide sequence ID" value="NZ_CYZA01000023.1"/>
</dbReference>
<organism evidence="1 2">
    <name type="scientific">Blautia obeum</name>
    <dbReference type="NCBI Taxonomy" id="40520"/>
    <lineage>
        <taxon>Bacteria</taxon>
        <taxon>Bacillati</taxon>
        <taxon>Bacillota</taxon>
        <taxon>Clostridia</taxon>
        <taxon>Lachnospirales</taxon>
        <taxon>Lachnospiraceae</taxon>
        <taxon>Blautia</taxon>
    </lineage>
</organism>
<accession>A0A174F5I3</accession>
<dbReference type="AlphaFoldDB" id="A0A174F5I3"/>
<evidence type="ECO:0000313" key="2">
    <source>
        <dbReference type="Proteomes" id="UP000095447"/>
    </source>
</evidence>
<protein>
    <submittedName>
        <fullName evidence="1">Protein of uncharacterized function (DUF1284)</fullName>
    </submittedName>
</protein>
<dbReference type="InterPro" id="IPR009702">
    <property type="entry name" value="DUF1284"/>
</dbReference>
<name>A0A174F5I3_9FIRM</name>
<gene>
    <name evidence="1" type="ORF">ERS852395_03043</name>
</gene>
<reference evidence="1 2" key="1">
    <citation type="submission" date="2015-09" db="EMBL/GenBank/DDBJ databases">
        <authorList>
            <consortium name="Pathogen Informatics"/>
        </authorList>
    </citation>
    <scope>NUCLEOTIDE SEQUENCE [LARGE SCALE GENOMIC DNA]</scope>
    <source>
        <strain evidence="1 2">2789STDY5608838</strain>
    </source>
</reference>
<evidence type="ECO:0000313" key="1">
    <source>
        <dbReference type="EMBL" id="CUO44178.1"/>
    </source>
</evidence>